<sequence length="207" mass="23963">MGRTSRLEGKIPPEKQPIYVNRFLGKLDLRERKIFERIIKIRNTRKNKILAALKKSTNDIKNEFPFVNGTYVFGSFARGNIKPADLDVMLVIDEQKFSEFRQQTGRNHPEETVKLMLSHALKHSTGLKIGTVIPVEGKFLDMGYLFFDKQNPHVLSKSLEKCMLNLKGDPKTHKPPFRINPWHFIGVEKEIVESFVNEYARLKAIKL</sequence>
<evidence type="ECO:0000313" key="1">
    <source>
        <dbReference type="EMBL" id="MBS3057656.1"/>
    </source>
</evidence>
<dbReference type="Proteomes" id="UP000677687">
    <property type="component" value="Unassembled WGS sequence"/>
</dbReference>
<evidence type="ECO:0000313" key="2">
    <source>
        <dbReference type="Proteomes" id="UP000677687"/>
    </source>
</evidence>
<organism evidence="1 2">
    <name type="scientific">Candidatus Iainarchaeum sp</name>
    <dbReference type="NCBI Taxonomy" id="3101447"/>
    <lineage>
        <taxon>Archaea</taxon>
        <taxon>Candidatus Iainarchaeota</taxon>
        <taxon>Candidatus Iainarchaeia</taxon>
        <taxon>Candidatus Iainarchaeales</taxon>
        <taxon>Candidatus Iainarchaeaceae</taxon>
        <taxon>Candidatus Iainarchaeum</taxon>
    </lineage>
</organism>
<reference evidence="1" key="2">
    <citation type="submission" date="2021-05" db="EMBL/GenBank/DDBJ databases">
        <title>Protein family content uncovers lineage relationships and bacterial pathway maintenance mechanisms in DPANN archaea.</title>
        <authorList>
            <person name="Castelle C.J."/>
            <person name="Meheust R."/>
            <person name="Jaffe A.L."/>
            <person name="Seitz K."/>
            <person name="Gong X."/>
            <person name="Baker B.J."/>
            <person name="Banfield J.F."/>
        </authorList>
    </citation>
    <scope>NUCLEOTIDE SEQUENCE</scope>
    <source>
        <strain evidence="1">RIFCSPHIGHO2_01_FULL_AR10_44_11</strain>
    </source>
</reference>
<gene>
    <name evidence="1" type="ORF">J4415_03450</name>
</gene>
<dbReference type="Gene3D" id="3.30.460.10">
    <property type="entry name" value="Beta Polymerase, domain 2"/>
    <property type="match status" value="1"/>
</dbReference>
<dbReference type="CDD" id="cd05403">
    <property type="entry name" value="NT_KNTase_like"/>
    <property type="match status" value="1"/>
</dbReference>
<accession>A0A8T4L3M8</accession>
<dbReference type="AlphaFoldDB" id="A0A8T4L3M8"/>
<name>A0A8T4L3M8_9ARCH</name>
<protein>
    <submittedName>
        <fullName evidence="1">Nucleotidyltransferase domain-containing protein</fullName>
    </submittedName>
</protein>
<reference evidence="1" key="1">
    <citation type="submission" date="2021-03" db="EMBL/GenBank/DDBJ databases">
        <authorList>
            <person name="Jaffe A."/>
        </authorList>
    </citation>
    <scope>NUCLEOTIDE SEQUENCE</scope>
    <source>
        <strain evidence="1">RIFCSPHIGHO2_01_FULL_AR10_44_11</strain>
    </source>
</reference>
<dbReference type="SUPFAM" id="SSF81301">
    <property type="entry name" value="Nucleotidyltransferase"/>
    <property type="match status" value="1"/>
</dbReference>
<comment type="caution">
    <text evidence="1">The sequence shown here is derived from an EMBL/GenBank/DDBJ whole genome shotgun (WGS) entry which is preliminary data.</text>
</comment>
<proteinExistence type="predicted"/>
<dbReference type="EMBL" id="JAGVWD010000051">
    <property type="protein sequence ID" value="MBS3057656.1"/>
    <property type="molecule type" value="Genomic_DNA"/>
</dbReference>
<dbReference type="InterPro" id="IPR043519">
    <property type="entry name" value="NT_sf"/>
</dbReference>